<dbReference type="Pfam" id="PF07749">
    <property type="entry name" value="ERp29"/>
    <property type="match status" value="1"/>
</dbReference>
<comment type="caution">
    <text evidence="12">The sequence shown here is derived from an EMBL/GenBank/DDBJ whole genome shotgun (WGS) entry which is preliminary data.</text>
</comment>
<dbReference type="FunFam" id="3.40.30.10:FF:000032">
    <property type="entry name" value="Protein disulfide-isomerase A6 homolog"/>
    <property type="match status" value="1"/>
</dbReference>
<feature type="domain" description="Thioredoxin" evidence="11">
    <location>
        <begin position="129"/>
        <end position="246"/>
    </location>
</feature>
<dbReference type="InterPro" id="IPR036356">
    <property type="entry name" value="ERp29_C_sf"/>
</dbReference>
<dbReference type="GO" id="GO:0005783">
    <property type="term" value="C:endoplasmic reticulum"/>
    <property type="evidence" value="ECO:0007669"/>
    <property type="project" value="InterPro"/>
</dbReference>
<organism evidence="12 13">
    <name type="scientific">Chytriomyces confervae</name>
    <dbReference type="NCBI Taxonomy" id="246404"/>
    <lineage>
        <taxon>Eukaryota</taxon>
        <taxon>Fungi</taxon>
        <taxon>Fungi incertae sedis</taxon>
        <taxon>Chytridiomycota</taxon>
        <taxon>Chytridiomycota incertae sedis</taxon>
        <taxon>Chytridiomycetes</taxon>
        <taxon>Chytridiales</taxon>
        <taxon>Chytriomycetaceae</taxon>
        <taxon>Chytriomyces</taxon>
    </lineage>
</organism>
<dbReference type="CDD" id="cd02998">
    <property type="entry name" value="PDI_a_ERp38"/>
    <property type="match status" value="2"/>
</dbReference>
<dbReference type="SUPFAM" id="SSF47933">
    <property type="entry name" value="ERP29 C domain-like"/>
    <property type="match status" value="1"/>
</dbReference>
<protein>
    <recommendedName>
        <fullName evidence="3">protein disulfide-isomerase</fullName>
        <ecNumber evidence="3">5.3.4.1</ecNumber>
    </recommendedName>
</protein>
<dbReference type="EC" id="5.3.4.1" evidence="3"/>
<comment type="catalytic activity">
    <reaction evidence="1">
        <text>Catalyzes the rearrangement of -S-S- bonds in proteins.</text>
        <dbReference type="EC" id="5.3.4.1"/>
    </reaction>
</comment>
<dbReference type="PRINTS" id="PR00421">
    <property type="entry name" value="THIOREDOXIN"/>
</dbReference>
<evidence type="ECO:0000313" key="12">
    <source>
        <dbReference type="EMBL" id="TPX72443.1"/>
    </source>
</evidence>
<evidence type="ECO:0000256" key="4">
    <source>
        <dbReference type="ARBA" id="ARBA00022729"/>
    </source>
</evidence>
<dbReference type="InterPro" id="IPR005788">
    <property type="entry name" value="PDI_thioredoxin-like_dom"/>
</dbReference>
<proteinExistence type="inferred from homology"/>
<keyword evidence="8" id="KW-0676">Redox-active center</keyword>
<feature type="signal peptide" evidence="10">
    <location>
        <begin position="1"/>
        <end position="16"/>
    </location>
</feature>
<evidence type="ECO:0000256" key="1">
    <source>
        <dbReference type="ARBA" id="ARBA00001182"/>
    </source>
</evidence>
<dbReference type="OrthoDB" id="10264505at2759"/>
<feature type="chain" id="PRO_5021471468" description="protein disulfide-isomerase" evidence="10">
    <location>
        <begin position="17"/>
        <end position="366"/>
    </location>
</feature>
<keyword evidence="5" id="KW-0677">Repeat</keyword>
<dbReference type="InterPro" id="IPR011679">
    <property type="entry name" value="ERp29_C"/>
</dbReference>
<dbReference type="PROSITE" id="PS51352">
    <property type="entry name" value="THIOREDOXIN_2"/>
    <property type="match status" value="2"/>
</dbReference>
<accession>A0A507F860</accession>
<evidence type="ECO:0000256" key="7">
    <source>
        <dbReference type="ARBA" id="ARBA00023235"/>
    </source>
</evidence>
<dbReference type="Proteomes" id="UP000320333">
    <property type="component" value="Unassembled WGS sequence"/>
</dbReference>
<evidence type="ECO:0000256" key="8">
    <source>
        <dbReference type="ARBA" id="ARBA00023284"/>
    </source>
</evidence>
<keyword evidence="6" id="KW-1015">Disulfide bond</keyword>
<dbReference type="SUPFAM" id="SSF52833">
    <property type="entry name" value="Thioredoxin-like"/>
    <property type="match status" value="2"/>
</dbReference>
<keyword evidence="13" id="KW-1185">Reference proteome</keyword>
<evidence type="ECO:0000256" key="10">
    <source>
        <dbReference type="SAM" id="SignalP"/>
    </source>
</evidence>
<evidence type="ECO:0000256" key="6">
    <source>
        <dbReference type="ARBA" id="ARBA00023157"/>
    </source>
</evidence>
<comment type="similarity">
    <text evidence="2 9">Belongs to the protein disulfide isomerase family.</text>
</comment>
<dbReference type="AlphaFoldDB" id="A0A507F860"/>
<dbReference type="GO" id="GO:0003756">
    <property type="term" value="F:protein disulfide isomerase activity"/>
    <property type="evidence" value="ECO:0007669"/>
    <property type="project" value="UniProtKB-EC"/>
</dbReference>
<dbReference type="InterPro" id="IPR051063">
    <property type="entry name" value="PDI"/>
</dbReference>
<dbReference type="EMBL" id="QEAP01000228">
    <property type="protein sequence ID" value="TPX72443.1"/>
    <property type="molecule type" value="Genomic_DNA"/>
</dbReference>
<dbReference type="CDD" id="cd00238">
    <property type="entry name" value="ERp29c"/>
    <property type="match status" value="1"/>
</dbReference>
<dbReference type="PANTHER" id="PTHR45672:SF11">
    <property type="entry name" value="PROTEIN DISULFIDE-ISOMERASE C17H9.14C"/>
    <property type="match status" value="1"/>
</dbReference>
<keyword evidence="7" id="KW-0413">Isomerase</keyword>
<sequence>MRSLLACFALALSVAASNVVDLTPSNFKKVIDGSKPALVEFYAPWCGHCKTLAPIYEELADAFVKEKNLVIAKVDADTHKALGEQFKVTGFPTLKWFPKGVTEEPEAYSGGRDLESLAKFITEKTGFKSSIKKAISYVQELNTPEKFDAVVGSKDKHVLVEFFAPWCGHCKSLAPIYEKVARDFATESNCVVANVDATVNQDSASKHDVQGYPTIKFFAAGDKEGEKYEGGRTEADFVAFLNEKCGADRLVGGGLGSKAGLIHEFTTLVNRFKNDKAYRTETVAEAKKLVKSLAKNPYASYYYKVMEKISKDGEAYLAKEIARLEKIVAAGSTTPEKRDNFEIRRNILRAFQRELDEDDEIEKDEL</sequence>
<evidence type="ECO:0000259" key="11">
    <source>
        <dbReference type="PROSITE" id="PS51352"/>
    </source>
</evidence>
<name>A0A507F860_9FUNG</name>
<evidence type="ECO:0000256" key="3">
    <source>
        <dbReference type="ARBA" id="ARBA00012723"/>
    </source>
</evidence>
<evidence type="ECO:0000256" key="2">
    <source>
        <dbReference type="ARBA" id="ARBA00006347"/>
    </source>
</evidence>
<dbReference type="Pfam" id="PF00085">
    <property type="entry name" value="Thioredoxin"/>
    <property type="match status" value="2"/>
</dbReference>
<gene>
    <name evidence="12" type="ORF">CcCBS67573_g05880</name>
</gene>
<evidence type="ECO:0000256" key="5">
    <source>
        <dbReference type="ARBA" id="ARBA00022737"/>
    </source>
</evidence>
<feature type="domain" description="Thioredoxin" evidence="11">
    <location>
        <begin position="5"/>
        <end position="126"/>
    </location>
</feature>
<evidence type="ECO:0000256" key="9">
    <source>
        <dbReference type="RuleBase" id="RU004208"/>
    </source>
</evidence>
<dbReference type="GO" id="GO:0006457">
    <property type="term" value="P:protein folding"/>
    <property type="evidence" value="ECO:0007669"/>
    <property type="project" value="TreeGrafter"/>
</dbReference>
<dbReference type="InterPro" id="IPR017937">
    <property type="entry name" value="Thioredoxin_CS"/>
</dbReference>
<dbReference type="Gene3D" id="1.20.1150.12">
    <property type="entry name" value="Endoplasmic reticulum resident protein 29, C-terminal domain"/>
    <property type="match status" value="1"/>
</dbReference>
<dbReference type="PROSITE" id="PS00194">
    <property type="entry name" value="THIOREDOXIN_1"/>
    <property type="match status" value="2"/>
</dbReference>
<dbReference type="STRING" id="246404.A0A507F860"/>
<dbReference type="InterPro" id="IPR036249">
    <property type="entry name" value="Thioredoxin-like_sf"/>
</dbReference>
<dbReference type="NCBIfam" id="TIGR01126">
    <property type="entry name" value="pdi_dom"/>
    <property type="match status" value="2"/>
</dbReference>
<dbReference type="InterPro" id="IPR013766">
    <property type="entry name" value="Thioredoxin_domain"/>
</dbReference>
<dbReference type="PANTHER" id="PTHR45672">
    <property type="entry name" value="PROTEIN DISULFIDE-ISOMERASE C17H9.14C-RELATED"/>
    <property type="match status" value="1"/>
</dbReference>
<reference evidence="12 13" key="1">
    <citation type="journal article" date="2019" name="Sci. Rep.">
        <title>Comparative genomics of chytrid fungi reveal insights into the obligate biotrophic and pathogenic lifestyle of Synchytrium endobioticum.</title>
        <authorList>
            <person name="van de Vossenberg B.T.L.H."/>
            <person name="Warris S."/>
            <person name="Nguyen H.D.T."/>
            <person name="van Gent-Pelzer M.P.E."/>
            <person name="Joly D.L."/>
            <person name="van de Geest H.C."/>
            <person name="Bonants P.J.M."/>
            <person name="Smith D.S."/>
            <person name="Levesque C.A."/>
            <person name="van der Lee T.A.J."/>
        </authorList>
    </citation>
    <scope>NUCLEOTIDE SEQUENCE [LARGE SCALE GENOMIC DNA]</scope>
    <source>
        <strain evidence="12 13">CBS 675.73</strain>
    </source>
</reference>
<evidence type="ECO:0000313" key="13">
    <source>
        <dbReference type="Proteomes" id="UP000320333"/>
    </source>
</evidence>
<keyword evidence="4 10" id="KW-0732">Signal</keyword>
<dbReference type="Gene3D" id="3.40.30.10">
    <property type="entry name" value="Glutaredoxin"/>
    <property type="match status" value="2"/>
</dbReference>